<dbReference type="Proteomes" id="UP001165060">
    <property type="component" value="Unassembled WGS sequence"/>
</dbReference>
<dbReference type="InterPro" id="IPR001715">
    <property type="entry name" value="CH_dom"/>
</dbReference>
<evidence type="ECO:0000313" key="3">
    <source>
        <dbReference type="EMBL" id="GMI41492.1"/>
    </source>
</evidence>
<feature type="compositionally biased region" description="Polar residues" evidence="1">
    <location>
        <begin position="218"/>
        <end position="232"/>
    </location>
</feature>
<dbReference type="Gene3D" id="1.10.418.10">
    <property type="entry name" value="Calponin-like domain"/>
    <property type="match status" value="1"/>
</dbReference>
<feature type="compositionally biased region" description="Basic residues" evidence="1">
    <location>
        <begin position="1181"/>
        <end position="1198"/>
    </location>
</feature>
<feature type="region of interest" description="Disordered" evidence="1">
    <location>
        <begin position="218"/>
        <end position="242"/>
    </location>
</feature>
<dbReference type="Pfam" id="PF06294">
    <property type="entry name" value="CH_2"/>
    <property type="match status" value="1"/>
</dbReference>
<sequence length="1501" mass="167683">MAELLMSWLNDEVKLSRQVTNLSSDFANGYLLGELLYLHNQQPDFPRFSKKNTPDAKITNFCLIDPTIKRLNLRFDAKAAFGIMKGQEGVCSKLVYQLKMCMDRLEKFSAPTSLRKPGEATNTGVVQKVKPLPNVPVRPGHTDYNQKQSVMFDMTIRQMIESGNDVMMGTQLSRFKDEEEKQLRDLEQFKVDTNQAAVQKIVDIKAVRMNQKREQAKLASTQQQESNETWKANQDKAKARADVKRRVNEKMAAAKESHLSTLKEGDKKSVVDQIRDFEYRLSRMDAPAEHGTTKRVGGGTAAGTVNDVRAMEKDVANQMSLISKKKAEHDEDSLKREKRRRKFIKLQEEAQMEGYHQMGTAMIQEQLSRKTTAEVVIGESLETIGKNRSMLAENRAYRTTQYRQRREMDEEEALKRDNAYLESGKVVMSNNVAAQEERLEMAEVAKTSAAGKRARTLCEDTLSGIVELALSVADYRAYANHYEYNIGDEDPAPLEVWSDMKRAFVNVKPLIDFTVPATPERSWGTSTTVRAGDDAARVADKIDEAEYDEYISNGKMWDQFVYKLPAPAEAVAEVAEEVAEGEEKKEEAEAEAEAEAKPEPSSSSGDASVALGDTLIATSLISVPFPPAPPAPVLPSFPLKMCLYGPAFSGKSSQAAKLAERYNLRSIGVDAELDKALKLSEAVQMGTKEEPADKNSKEVVALGRRAYAKLVTGGEVEDEVYVGLVVCAILKLAADNEGIKEFNSSQENEEDKDDEWMGWVCEDFPKNTSQAIFFEKALTGYDHDAHVPRPGDRARDLAKHTEDEPLPFETIASGVDIVVGMANDPATSLKRSLGRRLDPETGARYHLETARPPYDLVCKERLVVPVDPCNDSAALSLQVLAFKRDMGDTCGGFYEKCGNAFEVNSEGITVDGTFAVINKRVEAFLAQSSEKQEAEMKAAAVKKAEDQAREVRETDAKISGEEFELMKAEDVGITGLNEKIAARAEAAEATKVAEVFEPAIGEELAKILMDRWGVGEALYKESVMAAFRSVREERLQLSQHLHDVRETFHEYLTAVDNKQEDVDAFVEKFNAVDQDMRFDDRTKAELGLLVEELRNALWVKIEEKKRVGLERLKSTEEDEWVEKREHCIKHDFGFLMQVEVDRFWSGVELLIDQNSASMGNAAAEGALEAVEVEEEEDTKGKGKKGGKDKKGKDKKKGGKGAADEEEGEAAEKAKRSKVSTKVFTVLEFAGRKVEEVEVEDPKAKAKKGGKKGAEVEEEVVKDVLIGTLEASMKFTASWSKDVYVVGEGGGEGEGEETWKGREADREKMQRLHESIWHEAEVLKARVQRLYDAGHAAVEKVKGLAGKCYRKVEADIEDRILREIEAVEKCVAAGREKIAREEPVVYAWGLQSLEFWVDVEKRLVPVEEPEPAPDVREFWDVSWNDGQMVGLGELMGEDGGGEWWVEDVVNMIMRLRGDEVPAKWAGMDYNELWDVIMGVKGEEGVEDKVDGRKVLDYFGRVQ</sequence>
<gene>
    <name evidence="3" type="ORF">TeGR_g46</name>
</gene>
<accession>A0ABQ6N5X8</accession>
<dbReference type="InterPro" id="IPR052634">
    <property type="entry name" value="Sperm_flagellar-bone_growth"/>
</dbReference>
<dbReference type="EMBL" id="BRYB01001004">
    <property type="protein sequence ID" value="GMI41492.1"/>
    <property type="molecule type" value="Genomic_DNA"/>
</dbReference>
<evidence type="ECO:0000256" key="1">
    <source>
        <dbReference type="SAM" id="MobiDB-lite"/>
    </source>
</evidence>
<dbReference type="SUPFAM" id="SSF52540">
    <property type="entry name" value="P-loop containing nucleoside triphosphate hydrolases"/>
    <property type="match status" value="1"/>
</dbReference>
<feature type="region of interest" description="Disordered" evidence="1">
    <location>
        <begin position="1169"/>
        <end position="1214"/>
    </location>
</feature>
<dbReference type="InterPro" id="IPR054517">
    <property type="entry name" value="SPEF2_D5"/>
</dbReference>
<keyword evidence="4" id="KW-1185">Reference proteome</keyword>
<feature type="region of interest" description="Disordered" evidence="1">
    <location>
        <begin position="575"/>
        <end position="608"/>
    </location>
</feature>
<protein>
    <recommendedName>
        <fullName evidence="2">Calponin-homology (CH) domain-containing protein</fullName>
    </recommendedName>
</protein>
<dbReference type="Gene3D" id="3.40.50.300">
    <property type="entry name" value="P-loop containing nucleotide triphosphate hydrolases"/>
    <property type="match status" value="1"/>
</dbReference>
<dbReference type="InterPro" id="IPR010441">
    <property type="entry name" value="CH_2"/>
</dbReference>
<proteinExistence type="predicted"/>
<evidence type="ECO:0000259" key="2">
    <source>
        <dbReference type="PROSITE" id="PS50021"/>
    </source>
</evidence>
<dbReference type="Pfam" id="PF22946">
    <property type="entry name" value="SPEF2_D5"/>
    <property type="match status" value="1"/>
</dbReference>
<feature type="domain" description="Calponin-homology (CH)" evidence="2">
    <location>
        <begin position="1"/>
        <end position="103"/>
    </location>
</feature>
<name>A0ABQ6N5X8_9STRA</name>
<reference evidence="3 4" key="1">
    <citation type="journal article" date="2023" name="Commun. Biol.">
        <title>Genome analysis of Parmales, the sister group of diatoms, reveals the evolutionary specialization of diatoms from phago-mixotrophs to photoautotrophs.</title>
        <authorList>
            <person name="Ban H."/>
            <person name="Sato S."/>
            <person name="Yoshikawa S."/>
            <person name="Yamada K."/>
            <person name="Nakamura Y."/>
            <person name="Ichinomiya M."/>
            <person name="Sato N."/>
            <person name="Blanc-Mathieu R."/>
            <person name="Endo H."/>
            <person name="Kuwata A."/>
            <person name="Ogata H."/>
        </authorList>
    </citation>
    <scope>NUCLEOTIDE SEQUENCE [LARGE SCALE GENOMIC DNA]</scope>
</reference>
<organism evidence="3 4">
    <name type="scientific">Tetraparma gracilis</name>
    <dbReference type="NCBI Taxonomy" id="2962635"/>
    <lineage>
        <taxon>Eukaryota</taxon>
        <taxon>Sar</taxon>
        <taxon>Stramenopiles</taxon>
        <taxon>Ochrophyta</taxon>
        <taxon>Bolidophyceae</taxon>
        <taxon>Parmales</taxon>
        <taxon>Triparmaceae</taxon>
        <taxon>Tetraparma</taxon>
    </lineage>
</organism>
<dbReference type="InterPro" id="IPR036872">
    <property type="entry name" value="CH_dom_sf"/>
</dbReference>
<evidence type="ECO:0000313" key="4">
    <source>
        <dbReference type="Proteomes" id="UP001165060"/>
    </source>
</evidence>
<dbReference type="PROSITE" id="PS50021">
    <property type="entry name" value="CH"/>
    <property type="match status" value="1"/>
</dbReference>
<feature type="compositionally biased region" description="Basic and acidic residues" evidence="1">
    <location>
        <begin position="233"/>
        <end position="242"/>
    </location>
</feature>
<dbReference type="PANTHER" id="PTHR14919:SF0">
    <property type="entry name" value="SPERM FLAGELLAR PROTEIN 2"/>
    <property type="match status" value="1"/>
</dbReference>
<comment type="caution">
    <text evidence="3">The sequence shown here is derived from an EMBL/GenBank/DDBJ whole genome shotgun (WGS) entry which is preliminary data.</text>
</comment>
<dbReference type="InterPro" id="IPR027417">
    <property type="entry name" value="P-loop_NTPase"/>
</dbReference>
<dbReference type="PANTHER" id="PTHR14919">
    <property type="entry name" value="KPL2-RELATED"/>
    <property type="match status" value="1"/>
</dbReference>